<dbReference type="KEGG" id="nik:F5I99_06465"/>
<accession>A0A5J6LCW5</accession>
<evidence type="ECO:0000313" key="2">
    <source>
        <dbReference type="EMBL" id="QEW06168.1"/>
    </source>
</evidence>
<dbReference type="InterPro" id="IPR018707">
    <property type="entry name" value="LpxR"/>
</dbReference>
<feature type="signal peptide" evidence="1">
    <location>
        <begin position="1"/>
        <end position="27"/>
    </location>
</feature>
<evidence type="ECO:0000313" key="3">
    <source>
        <dbReference type="Proteomes" id="UP000325606"/>
    </source>
</evidence>
<dbReference type="InterPro" id="IPR037107">
    <property type="entry name" value="Put_OMP_sf"/>
</dbReference>
<feature type="chain" id="PRO_5023909885" evidence="1">
    <location>
        <begin position="28"/>
        <end position="365"/>
    </location>
</feature>
<keyword evidence="3" id="KW-1185">Reference proteome</keyword>
<dbReference type="EMBL" id="CP044222">
    <property type="protein sequence ID" value="QEW06168.1"/>
    <property type="molecule type" value="Genomic_DNA"/>
</dbReference>
<keyword evidence="1" id="KW-0732">Signal</keyword>
<protein>
    <submittedName>
        <fullName evidence="2">Lipid A deacylase LpxR family protein</fullName>
    </submittedName>
</protein>
<proteinExistence type="predicted"/>
<evidence type="ECO:0000256" key="1">
    <source>
        <dbReference type="SAM" id="SignalP"/>
    </source>
</evidence>
<name>A0A5J6LCW5_9GAMM</name>
<dbReference type="AlphaFoldDB" id="A0A5J6LCW5"/>
<reference evidence="2 3" key="1">
    <citation type="submission" date="2019-09" db="EMBL/GenBank/DDBJ databases">
        <title>Nitrincola iocasae sp. nov., a bacterium isolated from the sediment collected at a cold seep field in South China Sea.</title>
        <authorList>
            <person name="Zhang H."/>
            <person name="Wang H."/>
            <person name="Li C."/>
        </authorList>
    </citation>
    <scope>NUCLEOTIDE SEQUENCE [LARGE SCALE GENOMIC DNA]</scope>
    <source>
        <strain evidence="2 3">KXZD1103</strain>
    </source>
</reference>
<sequence length="365" mass="41366">MAISRHLSPFATLNAVFFSLVCSFVQAEETQEVFNEQQAITEVRERWILNLFFENDLFSRTDQQYTNGVRASWVSPDIDSFIDDESLPLWMRQANRLLTPLDPVARGSNEEVSRRVVFSLGQKMYTPDDRERTSIDPDDRPYAGWLYAGLGYHTRTLNRLNSFEVNLGMVGPASLAQEFQDQIHDIRGIDRFNGWDNQLHNEPGIQLVYEHKNRVFQSRLSNTIQQDLILHGGGSLGNVATFLNTGAQYRIGRNLPADFGTSALRPGGDNSVPAHSKGKHTDNWGVHGFISLDGRWVLRDIFLDGNTFRSSHSVDRRSLVGNVSIGIAATFDRWKLSYANIWRSKQFESQKSTHSYGSLAVSYSL</sequence>
<dbReference type="Proteomes" id="UP000325606">
    <property type="component" value="Chromosome"/>
</dbReference>
<dbReference type="RefSeq" id="WP_151054242.1">
    <property type="nucleotide sequence ID" value="NZ_CP044222.1"/>
</dbReference>
<organism evidence="2 3">
    <name type="scientific">Nitrincola iocasae</name>
    <dbReference type="NCBI Taxonomy" id="2614693"/>
    <lineage>
        <taxon>Bacteria</taxon>
        <taxon>Pseudomonadati</taxon>
        <taxon>Pseudomonadota</taxon>
        <taxon>Gammaproteobacteria</taxon>
        <taxon>Oceanospirillales</taxon>
        <taxon>Oceanospirillaceae</taxon>
        <taxon>Nitrincola</taxon>
    </lineage>
</organism>
<dbReference type="Gene3D" id="2.40.128.140">
    <property type="entry name" value="Outer membrane protein"/>
    <property type="match status" value="1"/>
</dbReference>
<dbReference type="Pfam" id="PF09982">
    <property type="entry name" value="LpxR"/>
    <property type="match status" value="1"/>
</dbReference>
<gene>
    <name evidence="2" type="ORF">F5I99_06465</name>
</gene>